<sequence length="43" mass="5427">MTTRREAWTRPFVLFCRDPGFRRALRRLDPELYRRFVEEAKRQ</sequence>
<accession>A0A6L4X2V3</accession>
<dbReference type="RefSeq" id="WP_275575900.1">
    <property type="nucleotide sequence ID" value="NZ_WBSM01000001.1"/>
</dbReference>
<name>A0A6L4X2V3_9BIFI</name>
<dbReference type="AlphaFoldDB" id="A0A6L4X2V3"/>
<comment type="caution">
    <text evidence="1">The sequence shown here is derived from an EMBL/GenBank/DDBJ whole genome shotgun (WGS) entry which is preliminary data.</text>
</comment>
<evidence type="ECO:0000313" key="1">
    <source>
        <dbReference type="EMBL" id="KAB8289331.1"/>
    </source>
</evidence>
<proteinExistence type="predicted"/>
<evidence type="ECO:0000313" key="2">
    <source>
        <dbReference type="Proteomes" id="UP000482084"/>
    </source>
</evidence>
<reference evidence="1 2" key="1">
    <citation type="submission" date="2019-10" db="EMBL/GenBank/DDBJ databases">
        <title>Characterization of the phylogenetic diversity of two novel species belonging to the genus Bifidobacterium: Bifidobacterium cebidarum sp. nov. and Bifidobacterium leontopitheci sp. nov.</title>
        <authorList>
            <person name="Lugli G.A."/>
            <person name="Duranti S."/>
            <person name="Milani C."/>
            <person name="Turroni F."/>
            <person name="Ventura M."/>
        </authorList>
    </citation>
    <scope>NUCLEOTIDE SEQUENCE [LARGE SCALE GENOMIC DNA]</scope>
    <source>
        <strain evidence="1 2">DSM 100688</strain>
    </source>
</reference>
<keyword evidence="2" id="KW-1185">Reference proteome</keyword>
<dbReference type="EMBL" id="WBSM01000001">
    <property type="protein sequence ID" value="KAB8289331.1"/>
    <property type="molecule type" value="Genomic_DNA"/>
</dbReference>
<organism evidence="1 2">
    <name type="scientific">Bifidobacterium ramosum</name>
    <dbReference type="NCBI Taxonomy" id="1798158"/>
    <lineage>
        <taxon>Bacteria</taxon>
        <taxon>Bacillati</taxon>
        <taxon>Actinomycetota</taxon>
        <taxon>Actinomycetes</taxon>
        <taxon>Bifidobacteriales</taxon>
        <taxon>Bifidobacteriaceae</taxon>
        <taxon>Bifidobacterium</taxon>
    </lineage>
</organism>
<dbReference type="Proteomes" id="UP000482084">
    <property type="component" value="Unassembled WGS sequence"/>
</dbReference>
<gene>
    <name evidence="1" type="ORF">DSM100688_0411</name>
</gene>
<protein>
    <submittedName>
        <fullName evidence="1">Uncharacterized protein</fullName>
    </submittedName>
</protein>